<sequence>MNKNFDSESDESLRPKKNRKKNIKPYKKDKYTLSKLIEYENYLNTIELFSKGNNHLDFQ</sequence>
<gene>
    <name evidence="2" type="ORF">FF125_14905</name>
</gene>
<feature type="region of interest" description="Disordered" evidence="1">
    <location>
        <begin position="1"/>
        <end position="25"/>
    </location>
</feature>
<proteinExistence type="predicted"/>
<evidence type="ECO:0000256" key="1">
    <source>
        <dbReference type="SAM" id="MobiDB-lite"/>
    </source>
</evidence>
<evidence type="ECO:0000313" key="3">
    <source>
        <dbReference type="Proteomes" id="UP000306229"/>
    </source>
</evidence>
<organism evidence="2 3">
    <name type="scientific">Aureibaculum algae</name>
    <dbReference type="NCBI Taxonomy" id="2584122"/>
    <lineage>
        <taxon>Bacteria</taxon>
        <taxon>Pseudomonadati</taxon>
        <taxon>Bacteroidota</taxon>
        <taxon>Flavobacteriia</taxon>
        <taxon>Flavobacteriales</taxon>
        <taxon>Flavobacteriaceae</taxon>
        <taxon>Aureibaculum</taxon>
    </lineage>
</organism>
<keyword evidence="3" id="KW-1185">Reference proteome</keyword>
<dbReference type="EMBL" id="CP040749">
    <property type="protein sequence ID" value="QCX39671.1"/>
    <property type="molecule type" value="Genomic_DNA"/>
</dbReference>
<dbReference type="KEGG" id="fbe:FF125_14905"/>
<feature type="compositionally biased region" description="Basic residues" evidence="1">
    <location>
        <begin position="15"/>
        <end position="25"/>
    </location>
</feature>
<protein>
    <submittedName>
        <fullName evidence="2">Uncharacterized protein</fullName>
    </submittedName>
</protein>
<name>A0A5B7TWK7_9FLAO</name>
<dbReference type="Proteomes" id="UP000306229">
    <property type="component" value="Chromosome"/>
</dbReference>
<accession>A0A5B7TWK7</accession>
<dbReference type="AlphaFoldDB" id="A0A5B7TWK7"/>
<reference evidence="2 3" key="1">
    <citation type="submission" date="2019-05" db="EMBL/GenBank/DDBJ databases">
        <title>Algicella ahnfeltiae gen. nov., sp. nov., a novel marine bacterium of the family Flavobacteriaceae isolated from a red alga.</title>
        <authorList>
            <person name="Nedashkovskaya O.I."/>
            <person name="Kukhlevskiy A.D."/>
            <person name="Kim S.-G."/>
            <person name="Zhukova N.V."/>
            <person name="Mikhailov V.V."/>
        </authorList>
    </citation>
    <scope>NUCLEOTIDE SEQUENCE [LARGE SCALE GENOMIC DNA]</scope>
    <source>
        <strain evidence="2 3">10Alg115</strain>
    </source>
</reference>
<dbReference type="RefSeq" id="WP_138950512.1">
    <property type="nucleotide sequence ID" value="NZ_CP040749.1"/>
</dbReference>
<evidence type="ECO:0000313" key="2">
    <source>
        <dbReference type="EMBL" id="QCX39671.1"/>
    </source>
</evidence>